<dbReference type="PANTHER" id="PTHR37817">
    <property type="entry name" value="N-ACETYLTRANSFERASE EIS"/>
    <property type="match status" value="1"/>
</dbReference>
<dbReference type="GO" id="GO:0034069">
    <property type="term" value="F:aminoglycoside N-acetyltransferase activity"/>
    <property type="evidence" value="ECO:0007669"/>
    <property type="project" value="TreeGrafter"/>
</dbReference>
<reference evidence="2" key="2">
    <citation type="journal article" date="2021" name="PeerJ">
        <title>Extensive microbial diversity within the chicken gut microbiome revealed by metagenomics and culture.</title>
        <authorList>
            <person name="Gilroy R."/>
            <person name="Ravi A."/>
            <person name="Getino M."/>
            <person name="Pursley I."/>
            <person name="Horton D.L."/>
            <person name="Alikhan N.F."/>
            <person name="Baker D."/>
            <person name="Gharbi K."/>
            <person name="Hall N."/>
            <person name="Watson M."/>
            <person name="Adriaenssens E.M."/>
            <person name="Foster-Nyarko E."/>
            <person name="Jarju S."/>
            <person name="Secka A."/>
            <person name="Antonio M."/>
            <person name="Oren A."/>
            <person name="Chaudhuri R.R."/>
            <person name="La Ragione R."/>
            <person name="Hildebrand F."/>
            <person name="Pallen M.J."/>
        </authorList>
    </citation>
    <scope>NUCLEOTIDE SEQUENCE</scope>
    <source>
        <strain evidence="2">13766</strain>
    </source>
</reference>
<reference evidence="2" key="1">
    <citation type="submission" date="2020-10" db="EMBL/GenBank/DDBJ databases">
        <authorList>
            <person name="Gilroy R."/>
        </authorList>
    </citation>
    <scope>NUCLEOTIDE SEQUENCE</scope>
    <source>
        <strain evidence="2">13766</strain>
    </source>
</reference>
<dbReference type="SUPFAM" id="SSF55729">
    <property type="entry name" value="Acyl-CoA N-acyltransferases (Nat)"/>
    <property type="match status" value="1"/>
</dbReference>
<dbReference type="EMBL" id="DVJN01000030">
    <property type="protein sequence ID" value="HIS91686.1"/>
    <property type="molecule type" value="Genomic_DNA"/>
</dbReference>
<dbReference type="InterPro" id="IPR000182">
    <property type="entry name" value="GNAT_dom"/>
</dbReference>
<dbReference type="Proteomes" id="UP000824140">
    <property type="component" value="Unassembled WGS sequence"/>
</dbReference>
<organism evidence="2 3">
    <name type="scientific">Candidatus Alectryocaccomicrobium excrementavium</name>
    <dbReference type="NCBI Taxonomy" id="2840668"/>
    <lineage>
        <taxon>Bacteria</taxon>
        <taxon>Bacillati</taxon>
        <taxon>Bacillota</taxon>
        <taxon>Clostridia</taxon>
        <taxon>Candidatus Alectryocaccomicrobium</taxon>
    </lineage>
</organism>
<name>A0A9D1FY26_9FIRM</name>
<dbReference type="InterPro" id="IPR051554">
    <property type="entry name" value="Acetyltransferase_Eis"/>
</dbReference>
<evidence type="ECO:0000313" key="3">
    <source>
        <dbReference type="Proteomes" id="UP000824140"/>
    </source>
</evidence>
<dbReference type="PANTHER" id="PTHR37817:SF1">
    <property type="entry name" value="N-ACETYLTRANSFERASE EIS"/>
    <property type="match status" value="1"/>
</dbReference>
<dbReference type="CDD" id="cd04301">
    <property type="entry name" value="NAT_SF"/>
    <property type="match status" value="1"/>
</dbReference>
<evidence type="ECO:0000259" key="1">
    <source>
        <dbReference type="PROSITE" id="PS51186"/>
    </source>
</evidence>
<dbReference type="Gene3D" id="3.40.630.30">
    <property type="match status" value="1"/>
</dbReference>
<dbReference type="Pfam" id="PF13527">
    <property type="entry name" value="Acetyltransf_9"/>
    <property type="match status" value="1"/>
</dbReference>
<gene>
    <name evidence="2" type="ORF">IAA84_01575</name>
</gene>
<dbReference type="PROSITE" id="PS51186">
    <property type="entry name" value="GNAT"/>
    <property type="match status" value="1"/>
</dbReference>
<dbReference type="InterPro" id="IPR016181">
    <property type="entry name" value="Acyl_CoA_acyltransferase"/>
</dbReference>
<evidence type="ECO:0000313" key="2">
    <source>
        <dbReference type="EMBL" id="HIS91686.1"/>
    </source>
</evidence>
<feature type="domain" description="N-acetyltransferase" evidence="1">
    <location>
        <begin position="5"/>
        <end position="156"/>
    </location>
</feature>
<protein>
    <submittedName>
        <fullName evidence="2">GNAT family N-acetyltransferase</fullName>
    </submittedName>
</protein>
<accession>A0A9D1FY26</accession>
<comment type="caution">
    <text evidence="2">The sequence shown here is derived from an EMBL/GenBank/DDBJ whole genome shotgun (WGS) entry which is preliminary data.</text>
</comment>
<proteinExistence type="predicted"/>
<dbReference type="AlphaFoldDB" id="A0A9D1FY26"/>
<sequence>MGEEILFERATGADYDEIVEFANFVFSYAHEPHEFKTLISKAYGEDRTHWPEHFVARENGRIRALTALLSFPLRVMGETLRVGFTGTVSVHPYSRGRGYMKRLMAMTNEYARENGFDLLALGGQRQRYEYYGYEPGGTAHSLLITPANCRHALKDVDGSGVSFAPFESLRAEMDSLFALYESGVVAGARPRNHFEQICGTWRNQPLAILQSGAVAGYLIASADRSRILELRCKAPEQALYPAIKAYLASYAPQGVRIELPPHQTELLRPLLRICESASIEQNECFRIVNYARVARAYLLLKQRIEGGLPDGRFALGLAEDGVTLSLGVLRGEISCEITRDAPDILLSRLEAQNLLLAPTPFVDVSALPDCARRFFPLPVCIASADGF</sequence>
<dbReference type="GO" id="GO:0030649">
    <property type="term" value="P:aminoglycoside antibiotic catabolic process"/>
    <property type="evidence" value="ECO:0007669"/>
    <property type="project" value="TreeGrafter"/>
</dbReference>